<comment type="caution">
    <text evidence="4">The sequence shown here is derived from an EMBL/GenBank/DDBJ whole genome shotgun (WGS) entry which is preliminary data.</text>
</comment>
<sequence>GRPVHKKSFLVLCVRRQVKAGIKICKMTMPKGEPDLELKRAFTELQGKMQETNQKLRIADVQVESLKKQIVHAQLTDKEIESLGENTRVYESVGRMFLLTDIPQVREGLKAKTEKCNDKITTLSSSKEILERSLNESQNNLREMIKFKQSSTTS</sequence>
<reference evidence="4 5" key="1">
    <citation type="submission" date="2024-05" db="EMBL/GenBank/DDBJ databases">
        <authorList>
            <person name="Wallberg A."/>
        </authorList>
    </citation>
    <scope>NUCLEOTIDE SEQUENCE [LARGE SCALE GENOMIC DNA]</scope>
</reference>
<dbReference type="Proteomes" id="UP001497623">
    <property type="component" value="Unassembled WGS sequence"/>
</dbReference>
<name>A0AAV2SKI2_MEGNR</name>
<dbReference type="AlphaFoldDB" id="A0AAV2SKI2"/>
<evidence type="ECO:0000313" key="5">
    <source>
        <dbReference type="Proteomes" id="UP001497623"/>
    </source>
</evidence>
<evidence type="ECO:0008006" key="6">
    <source>
        <dbReference type="Google" id="ProtNLM"/>
    </source>
</evidence>
<feature type="non-terminal residue" evidence="4">
    <location>
        <position position="1"/>
    </location>
</feature>
<comment type="subunit">
    <text evidence="2">Heterohexamer of two PFD-alpha type and four PFD-beta type subunits.</text>
</comment>
<dbReference type="Pfam" id="PF01920">
    <property type="entry name" value="Prefoldin_2"/>
    <property type="match status" value="1"/>
</dbReference>
<dbReference type="SUPFAM" id="SSF46579">
    <property type="entry name" value="Prefoldin"/>
    <property type="match status" value="1"/>
</dbReference>
<dbReference type="InterPro" id="IPR002777">
    <property type="entry name" value="PFD_beta-like"/>
</dbReference>
<organism evidence="4 5">
    <name type="scientific">Meganyctiphanes norvegica</name>
    <name type="common">Northern krill</name>
    <name type="synonym">Thysanopoda norvegica</name>
    <dbReference type="NCBI Taxonomy" id="48144"/>
    <lineage>
        <taxon>Eukaryota</taxon>
        <taxon>Metazoa</taxon>
        <taxon>Ecdysozoa</taxon>
        <taxon>Arthropoda</taxon>
        <taxon>Crustacea</taxon>
        <taxon>Multicrustacea</taxon>
        <taxon>Malacostraca</taxon>
        <taxon>Eumalacostraca</taxon>
        <taxon>Eucarida</taxon>
        <taxon>Euphausiacea</taxon>
        <taxon>Euphausiidae</taxon>
        <taxon>Meganyctiphanes</taxon>
    </lineage>
</organism>
<keyword evidence="5" id="KW-1185">Reference proteome</keyword>
<comment type="similarity">
    <text evidence="1">Belongs to the prefoldin subunit beta family.</text>
</comment>
<dbReference type="InterPro" id="IPR009053">
    <property type="entry name" value="Prefoldin"/>
</dbReference>
<dbReference type="PANTHER" id="PTHR20903:SF0">
    <property type="entry name" value="PREFOLDIN SUBUNIT 1"/>
    <property type="match status" value="1"/>
</dbReference>
<dbReference type="PANTHER" id="PTHR20903">
    <property type="entry name" value="PREFOLDIN SUBUNIT 1-RELATED"/>
    <property type="match status" value="1"/>
</dbReference>
<gene>
    <name evidence="4" type="ORF">MNOR_LOCUS37259</name>
</gene>
<keyword evidence="3" id="KW-0143">Chaperone</keyword>
<evidence type="ECO:0000256" key="3">
    <source>
        <dbReference type="ARBA" id="ARBA00023186"/>
    </source>
</evidence>
<accession>A0AAV2SKI2</accession>
<dbReference type="GO" id="GO:0016272">
    <property type="term" value="C:prefoldin complex"/>
    <property type="evidence" value="ECO:0007669"/>
    <property type="project" value="InterPro"/>
</dbReference>
<evidence type="ECO:0000256" key="1">
    <source>
        <dbReference type="ARBA" id="ARBA00008045"/>
    </source>
</evidence>
<evidence type="ECO:0000313" key="4">
    <source>
        <dbReference type="EMBL" id="CAL4197515.1"/>
    </source>
</evidence>
<dbReference type="GO" id="GO:0044183">
    <property type="term" value="F:protein folding chaperone"/>
    <property type="evidence" value="ECO:0007669"/>
    <property type="project" value="TreeGrafter"/>
</dbReference>
<dbReference type="GO" id="GO:0005737">
    <property type="term" value="C:cytoplasm"/>
    <property type="evidence" value="ECO:0007669"/>
    <property type="project" value="TreeGrafter"/>
</dbReference>
<dbReference type="CDD" id="cd23164">
    <property type="entry name" value="Prefoldin_1"/>
    <property type="match status" value="1"/>
</dbReference>
<dbReference type="Gene3D" id="1.10.287.370">
    <property type="match status" value="1"/>
</dbReference>
<proteinExistence type="inferred from homology"/>
<evidence type="ECO:0000256" key="2">
    <source>
        <dbReference type="ARBA" id="ARBA00011695"/>
    </source>
</evidence>
<dbReference type="EMBL" id="CAXKWB010073670">
    <property type="protein sequence ID" value="CAL4197515.1"/>
    <property type="molecule type" value="Genomic_DNA"/>
</dbReference>
<protein>
    <recommendedName>
        <fullName evidence="6">Prefoldin subunit 1</fullName>
    </recommendedName>
</protein>
<dbReference type="GO" id="GO:0051082">
    <property type="term" value="F:unfolded protein binding"/>
    <property type="evidence" value="ECO:0007669"/>
    <property type="project" value="InterPro"/>
</dbReference>